<name>A0A7S4JF41_9EUKA</name>
<feature type="transmembrane region" description="Helical" evidence="1">
    <location>
        <begin position="70"/>
        <end position="103"/>
    </location>
</feature>
<feature type="transmembrane region" description="Helical" evidence="1">
    <location>
        <begin position="30"/>
        <end position="49"/>
    </location>
</feature>
<keyword evidence="1" id="KW-0472">Membrane</keyword>
<dbReference type="InterPro" id="IPR035897">
    <property type="entry name" value="Toll_tir_struct_dom_sf"/>
</dbReference>
<keyword evidence="1" id="KW-0812">Transmembrane</keyword>
<proteinExistence type="predicted"/>
<dbReference type="AlphaFoldDB" id="A0A7S4JF41"/>
<evidence type="ECO:0000256" key="1">
    <source>
        <dbReference type="SAM" id="Phobius"/>
    </source>
</evidence>
<evidence type="ECO:0008006" key="4">
    <source>
        <dbReference type="Google" id="ProtNLM"/>
    </source>
</evidence>
<feature type="chain" id="PRO_5030600245" description="TIR domain-containing protein" evidence="2">
    <location>
        <begin position="21"/>
        <end position="493"/>
    </location>
</feature>
<accession>A0A7S4JF41</accession>
<keyword evidence="1" id="KW-1133">Transmembrane helix</keyword>
<dbReference type="SUPFAM" id="SSF52200">
    <property type="entry name" value="Toll/Interleukin receptor TIR domain"/>
    <property type="match status" value="1"/>
</dbReference>
<evidence type="ECO:0000313" key="3">
    <source>
        <dbReference type="EMBL" id="CAE2261631.1"/>
    </source>
</evidence>
<evidence type="ECO:0000256" key="2">
    <source>
        <dbReference type="SAM" id="SignalP"/>
    </source>
</evidence>
<organism evidence="3">
    <name type="scientific">Prymnesium polylepis</name>
    <dbReference type="NCBI Taxonomy" id="72548"/>
    <lineage>
        <taxon>Eukaryota</taxon>
        <taxon>Haptista</taxon>
        <taxon>Haptophyta</taxon>
        <taxon>Prymnesiophyceae</taxon>
        <taxon>Prymnesiales</taxon>
        <taxon>Prymnesiaceae</taxon>
        <taxon>Prymnesium</taxon>
    </lineage>
</organism>
<feature type="signal peptide" evidence="2">
    <location>
        <begin position="1"/>
        <end position="20"/>
    </location>
</feature>
<protein>
    <recommendedName>
        <fullName evidence="4">TIR domain-containing protein</fullName>
    </recommendedName>
</protein>
<keyword evidence="2" id="KW-0732">Signal</keyword>
<dbReference type="EMBL" id="HBKO01036488">
    <property type="protein sequence ID" value="CAE2261631.1"/>
    <property type="molecule type" value="Transcribed_RNA"/>
</dbReference>
<reference evidence="3" key="1">
    <citation type="submission" date="2021-01" db="EMBL/GenBank/DDBJ databases">
        <authorList>
            <person name="Corre E."/>
            <person name="Pelletier E."/>
            <person name="Niang G."/>
            <person name="Scheremetjew M."/>
            <person name="Finn R."/>
            <person name="Kale V."/>
            <person name="Holt S."/>
            <person name="Cochrane G."/>
            <person name="Meng A."/>
            <person name="Brown T."/>
            <person name="Cohen L."/>
        </authorList>
    </citation>
    <scope>NUCLEOTIDE SEQUENCE</scope>
    <source>
        <strain evidence="3">UIO037</strain>
    </source>
</reference>
<gene>
    <name evidence="3" type="ORF">CPOL0286_LOCUS16674</name>
</gene>
<sequence>MQLVIGITLAAAFLLVQVQAQPFINMSDDLFSSSLGFCTVIIFLCAYAFKNAALTGLASIQDKMSLEQRTLYVIDQGLLTAISFITVIGAIIVGGCIFVVQFLAEVARLKREALKDRRRRLRYVSTGKEVEVPALTDGEFHLFLSHVWGSGQDQMRVVKQRLVEMLPTSKNFLDVDDLDEGKGAEFVDRSATTLVFISTGYFTSPNCVRELFRAVAFDRPLFSLMESEAGKGGLTREQVWETLLENDASGFYAKCGLASEVDAWGVRLPSAQELYDALFKTEPIEWARIGSFQDVSMRLIANHIVQKASSETFLQGELSRNVPIIGLPSALNAFHVFCSEANEGAAALVQEVSQTLSLKISMTADLEQLPSCDGMLVYLTARTWTSGHHSAEFADHVKLAMKGSVPLLLAHEMPSIDPEDNARRHAVNFPAFFSCVEGTTPRELLSKGIYDQIAIALKDGPWRRASLVLVAHAIALQSQAGESSVNAMTEIMI</sequence>